<accession>A0A9D4Y0L9</accession>
<dbReference type="Proteomes" id="UP001058974">
    <property type="component" value="Chromosome 3"/>
</dbReference>
<dbReference type="Gramene" id="Psat03G0362300-T1">
    <property type="protein sequence ID" value="KAI5428695.1"/>
    <property type="gene ID" value="KIW84_033623"/>
</dbReference>
<name>A0A9D4Y0L9_PEA</name>
<keyword evidence="2" id="KW-1185">Reference proteome</keyword>
<sequence>MSNIVRQVYYVPYPSIVPHKRGWCVVIKTKPLGHIETGDLVENVAYQVDEVEQINDVIVVEKIISLSDTMVEGHQVDAPILLVENNVDEEHEELGSEDNITSDDENDMDKEHGDFEYFFFSQVDPMSMDSSQPLMTLLSPHEYPTFISPSVTPDFTSPYGAPTFIRPFGGPSYPYQQTTQVPSFPPSLQVPSSFMPSRGSSFPPSPYVPSSFMRSGGSRTAHPTHVPLSFM</sequence>
<protein>
    <submittedName>
        <fullName evidence="1">Uncharacterized protein</fullName>
    </submittedName>
</protein>
<proteinExistence type="predicted"/>
<dbReference type="EMBL" id="JAMSHJ010000003">
    <property type="protein sequence ID" value="KAI5428695.1"/>
    <property type="molecule type" value="Genomic_DNA"/>
</dbReference>
<comment type="caution">
    <text evidence="1">The sequence shown here is derived from an EMBL/GenBank/DDBJ whole genome shotgun (WGS) entry which is preliminary data.</text>
</comment>
<dbReference type="AlphaFoldDB" id="A0A9D4Y0L9"/>
<organism evidence="1 2">
    <name type="scientific">Pisum sativum</name>
    <name type="common">Garden pea</name>
    <name type="synonym">Lathyrus oleraceus</name>
    <dbReference type="NCBI Taxonomy" id="3888"/>
    <lineage>
        <taxon>Eukaryota</taxon>
        <taxon>Viridiplantae</taxon>
        <taxon>Streptophyta</taxon>
        <taxon>Embryophyta</taxon>
        <taxon>Tracheophyta</taxon>
        <taxon>Spermatophyta</taxon>
        <taxon>Magnoliopsida</taxon>
        <taxon>eudicotyledons</taxon>
        <taxon>Gunneridae</taxon>
        <taxon>Pentapetalae</taxon>
        <taxon>rosids</taxon>
        <taxon>fabids</taxon>
        <taxon>Fabales</taxon>
        <taxon>Fabaceae</taxon>
        <taxon>Papilionoideae</taxon>
        <taxon>50 kb inversion clade</taxon>
        <taxon>NPAAA clade</taxon>
        <taxon>Hologalegina</taxon>
        <taxon>IRL clade</taxon>
        <taxon>Fabeae</taxon>
        <taxon>Lathyrus</taxon>
    </lineage>
</organism>
<evidence type="ECO:0000313" key="2">
    <source>
        <dbReference type="Proteomes" id="UP001058974"/>
    </source>
</evidence>
<reference evidence="1 2" key="1">
    <citation type="journal article" date="2022" name="Nat. Genet.">
        <title>Improved pea reference genome and pan-genome highlight genomic features and evolutionary characteristics.</title>
        <authorList>
            <person name="Yang T."/>
            <person name="Liu R."/>
            <person name="Luo Y."/>
            <person name="Hu S."/>
            <person name="Wang D."/>
            <person name="Wang C."/>
            <person name="Pandey M.K."/>
            <person name="Ge S."/>
            <person name="Xu Q."/>
            <person name="Li N."/>
            <person name="Li G."/>
            <person name="Huang Y."/>
            <person name="Saxena R.K."/>
            <person name="Ji Y."/>
            <person name="Li M."/>
            <person name="Yan X."/>
            <person name="He Y."/>
            <person name="Liu Y."/>
            <person name="Wang X."/>
            <person name="Xiang C."/>
            <person name="Varshney R.K."/>
            <person name="Ding H."/>
            <person name="Gao S."/>
            <person name="Zong X."/>
        </authorList>
    </citation>
    <scope>NUCLEOTIDE SEQUENCE [LARGE SCALE GENOMIC DNA]</scope>
    <source>
        <strain evidence="1 2">cv. Zhongwan 6</strain>
    </source>
</reference>
<gene>
    <name evidence="1" type="ORF">KIW84_033623</name>
</gene>
<evidence type="ECO:0000313" key="1">
    <source>
        <dbReference type="EMBL" id="KAI5428695.1"/>
    </source>
</evidence>